<protein>
    <submittedName>
        <fullName evidence="1">Uncharacterized protein</fullName>
    </submittedName>
</protein>
<keyword evidence="2" id="KW-1185">Reference proteome</keyword>
<sequence>MEAKAKEGKKNYKPKNICKKRVLFLNYTRQVYHAVLLVSTKSPALTNGSVRRRGDGLGRRQRAPLMSLPQCGISSYTFMENATVYLPCKADDVTKICEVTSYWVADPFNSAHNGGSVGESDGRTREGKLHAVQFHPIISGFRMQTMDSHV</sequence>
<dbReference type="Proteomes" id="UP001196413">
    <property type="component" value="Unassembled WGS sequence"/>
</dbReference>
<comment type="caution">
    <text evidence="1">The sequence shown here is derived from an EMBL/GenBank/DDBJ whole genome shotgun (WGS) entry which is preliminary data.</text>
</comment>
<proteinExistence type="predicted"/>
<reference evidence="1" key="1">
    <citation type="submission" date="2021-06" db="EMBL/GenBank/DDBJ databases">
        <title>Parelaphostrongylus tenuis whole genome reference sequence.</title>
        <authorList>
            <person name="Garwood T.J."/>
            <person name="Larsen P.A."/>
            <person name="Fountain-Jones N.M."/>
            <person name="Garbe J.R."/>
            <person name="Macchietto M.G."/>
            <person name="Kania S.A."/>
            <person name="Gerhold R.W."/>
            <person name="Richards J.E."/>
            <person name="Wolf T.M."/>
        </authorList>
    </citation>
    <scope>NUCLEOTIDE SEQUENCE</scope>
    <source>
        <strain evidence="1">MNPRO001-30</strain>
        <tissue evidence="1">Meninges</tissue>
    </source>
</reference>
<accession>A0AAD5R100</accession>
<name>A0AAD5R100_PARTN</name>
<dbReference type="EMBL" id="JAHQIW010005872">
    <property type="protein sequence ID" value="KAJ1367368.1"/>
    <property type="molecule type" value="Genomic_DNA"/>
</dbReference>
<evidence type="ECO:0000313" key="1">
    <source>
        <dbReference type="EMBL" id="KAJ1367368.1"/>
    </source>
</evidence>
<organism evidence="1 2">
    <name type="scientific">Parelaphostrongylus tenuis</name>
    <name type="common">Meningeal worm</name>
    <dbReference type="NCBI Taxonomy" id="148309"/>
    <lineage>
        <taxon>Eukaryota</taxon>
        <taxon>Metazoa</taxon>
        <taxon>Ecdysozoa</taxon>
        <taxon>Nematoda</taxon>
        <taxon>Chromadorea</taxon>
        <taxon>Rhabditida</taxon>
        <taxon>Rhabditina</taxon>
        <taxon>Rhabditomorpha</taxon>
        <taxon>Strongyloidea</taxon>
        <taxon>Metastrongylidae</taxon>
        <taxon>Parelaphostrongylus</taxon>
    </lineage>
</organism>
<evidence type="ECO:0000313" key="2">
    <source>
        <dbReference type="Proteomes" id="UP001196413"/>
    </source>
</evidence>
<gene>
    <name evidence="1" type="ORF">KIN20_028268</name>
</gene>
<dbReference type="AlphaFoldDB" id="A0AAD5R100"/>